<evidence type="ECO:0000313" key="2">
    <source>
        <dbReference type="Proteomes" id="UP000652761"/>
    </source>
</evidence>
<dbReference type="GO" id="GO:0005886">
    <property type="term" value="C:plasma membrane"/>
    <property type="evidence" value="ECO:0007669"/>
    <property type="project" value="TreeGrafter"/>
</dbReference>
<name>A0A843XAB2_COLES</name>
<reference evidence="1" key="1">
    <citation type="submission" date="2017-07" db="EMBL/GenBank/DDBJ databases">
        <title>Taro Niue Genome Assembly and Annotation.</title>
        <authorList>
            <person name="Atibalentja N."/>
            <person name="Keating K."/>
            <person name="Fields C.J."/>
        </authorList>
    </citation>
    <scope>NUCLEOTIDE SEQUENCE</scope>
    <source>
        <strain evidence="1">Niue_2</strain>
        <tissue evidence="1">Leaf</tissue>
    </source>
</reference>
<evidence type="ECO:0000313" key="1">
    <source>
        <dbReference type="EMBL" id="MQM16217.1"/>
    </source>
</evidence>
<keyword evidence="2" id="KW-1185">Reference proteome</keyword>
<dbReference type="Proteomes" id="UP000652761">
    <property type="component" value="Unassembled WGS sequence"/>
</dbReference>
<dbReference type="PANTHER" id="PTHR42755:SF1">
    <property type="entry name" value="3-DEOXY-D-MANNO-OCTULOSONIC ACID TRANSFERASE, MITOCHONDRIAL-RELATED"/>
    <property type="match status" value="1"/>
</dbReference>
<sequence length="116" mass="12445">ITPIAVVGGSFLPELAGHNISEAAAAGCAVLTGPHVGHFSHMIREMLGLEHLSVWQVSGKHELLEALDLLLGDARTLEVRRRAAKEAFSVVSSGVVEKVWELITSCVLKDSPQRPE</sequence>
<proteinExistence type="predicted"/>
<dbReference type="GO" id="GO:0016740">
    <property type="term" value="F:transferase activity"/>
    <property type="evidence" value="ECO:0007669"/>
    <property type="project" value="InterPro"/>
</dbReference>
<gene>
    <name evidence="1" type="ORF">Taro_049176</name>
</gene>
<organism evidence="1 2">
    <name type="scientific">Colocasia esculenta</name>
    <name type="common">Wild taro</name>
    <name type="synonym">Arum esculentum</name>
    <dbReference type="NCBI Taxonomy" id="4460"/>
    <lineage>
        <taxon>Eukaryota</taxon>
        <taxon>Viridiplantae</taxon>
        <taxon>Streptophyta</taxon>
        <taxon>Embryophyta</taxon>
        <taxon>Tracheophyta</taxon>
        <taxon>Spermatophyta</taxon>
        <taxon>Magnoliopsida</taxon>
        <taxon>Liliopsida</taxon>
        <taxon>Araceae</taxon>
        <taxon>Aroideae</taxon>
        <taxon>Colocasieae</taxon>
        <taxon>Colocasia</taxon>
    </lineage>
</organism>
<feature type="non-terminal residue" evidence="1">
    <location>
        <position position="116"/>
    </location>
</feature>
<comment type="caution">
    <text evidence="1">The sequence shown here is derived from an EMBL/GenBank/DDBJ whole genome shotgun (WGS) entry which is preliminary data.</text>
</comment>
<protein>
    <submittedName>
        <fullName evidence="1">Uncharacterized protein</fullName>
    </submittedName>
</protein>
<dbReference type="InterPro" id="IPR039901">
    <property type="entry name" value="Kdotransferase"/>
</dbReference>
<dbReference type="GO" id="GO:0009245">
    <property type="term" value="P:lipid A biosynthetic process"/>
    <property type="evidence" value="ECO:0007669"/>
    <property type="project" value="TreeGrafter"/>
</dbReference>
<dbReference type="AlphaFoldDB" id="A0A843XAB2"/>
<dbReference type="OrthoDB" id="308383at2759"/>
<dbReference type="PANTHER" id="PTHR42755">
    <property type="entry name" value="3-DEOXY-MANNO-OCTULOSONATE CYTIDYLYLTRANSFERASE"/>
    <property type="match status" value="1"/>
</dbReference>
<dbReference type="Gene3D" id="3.40.50.2000">
    <property type="entry name" value="Glycogen Phosphorylase B"/>
    <property type="match status" value="1"/>
</dbReference>
<accession>A0A843XAB2</accession>
<dbReference type="EMBL" id="NMUH01006897">
    <property type="protein sequence ID" value="MQM16217.1"/>
    <property type="molecule type" value="Genomic_DNA"/>
</dbReference>